<sequence length="183" mass="18730">MDGADSRRSTGLVEGVIDVLVLGAIVVLIGLISLVIEAHVSTAGVLGAVGVLGVAGGIGAILAGSGVGLFITIPIAVVLAAAGLLTMAMVAGEVVLARRQPLKSGPEALVGQRATIHSWNVCEGMIAADGTLWQARLAFGWEDPQPTVGQTVVINELDGLTLSVRRPTPWEVQPTWKPSSLSL</sequence>
<evidence type="ECO:0000259" key="2">
    <source>
        <dbReference type="Pfam" id="PF01957"/>
    </source>
</evidence>
<evidence type="ECO:0000256" key="1">
    <source>
        <dbReference type="SAM" id="Phobius"/>
    </source>
</evidence>
<dbReference type="Proteomes" id="UP000320244">
    <property type="component" value="Unassembled WGS sequence"/>
</dbReference>
<keyword evidence="1" id="KW-1133">Transmembrane helix</keyword>
<comment type="caution">
    <text evidence="3">The sequence shown here is derived from an EMBL/GenBank/DDBJ whole genome shotgun (WGS) entry which is preliminary data.</text>
</comment>
<reference evidence="3 4" key="1">
    <citation type="submission" date="2019-05" db="EMBL/GenBank/DDBJ databases">
        <authorList>
            <person name="Lee S.D."/>
        </authorList>
    </citation>
    <scope>NUCLEOTIDE SEQUENCE [LARGE SCALE GENOMIC DNA]</scope>
    <source>
        <strain evidence="3 4">C5-26</strain>
    </source>
</reference>
<dbReference type="InterPro" id="IPR012340">
    <property type="entry name" value="NA-bd_OB-fold"/>
</dbReference>
<proteinExistence type="predicted"/>
<protein>
    <submittedName>
        <fullName evidence="3">Serine protease</fullName>
    </submittedName>
</protein>
<evidence type="ECO:0000313" key="4">
    <source>
        <dbReference type="Proteomes" id="UP000320244"/>
    </source>
</evidence>
<dbReference type="GO" id="GO:0008233">
    <property type="term" value="F:peptidase activity"/>
    <property type="evidence" value="ECO:0007669"/>
    <property type="project" value="UniProtKB-KW"/>
</dbReference>
<dbReference type="EMBL" id="VCQV01000004">
    <property type="protein sequence ID" value="TWP37860.1"/>
    <property type="molecule type" value="Genomic_DNA"/>
</dbReference>
<dbReference type="AlphaFoldDB" id="A0A563E5N7"/>
<accession>A0A563E5N7</accession>
<evidence type="ECO:0000313" key="3">
    <source>
        <dbReference type="EMBL" id="TWP37860.1"/>
    </source>
</evidence>
<keyword evidence="1" id="KW-0472">Membrane</keyword>
<keyword evidence="3" id="KW-0378">Hydrolase</keyword>
<feature type="transmembrane region" description="Helical" evidence="1">
    <location>
        <begin position="15"/>
        <end position="36"/>
    </location>
</feature>
<keyword evidence="3" id="KW-0645">Protease</keyword>
<keyword evidence="1" id="KW-0812">Transmembrane</keyword>
<name>A0A563E5N7_9MICO</name>
<feature type="domain" description="NfeD-like C-terminal" evidence="2">
    <location>
        <begin position="107"/>
        <end position="166"/>
    </location>
</feature>
<keyword evidence="4" id="KW-1185">Reference proteome</keyword>
<dbReference type="OrthoDB" id="4484551at2"/>
<dbReference type="Pfam" id="PF01957">
    <property type="entry name" value="NfeD"/>
    <property type="match status" value="1"/>
</dbReference>
<feature type="transmembrane region" description="Helical" evidence="1">
    <location>
        <begin position="43"/>
        <end position="63"/>
    </location>
</feature>
<dbReference type="RefSeq" id="WP_146315400.1">
    <property type="nucleotide sequence ID" value="NZ_VCQV01000004.1"/>
</dbReference>
<dbReference type="GO" id="GO:0006508">
    <property type="term" value="P:proteolysis"/>
    <property type="evidence" value="ECO:0007669"/>
    <property type="project" value="UniProtKB-KW"/>
</dbReference>
<dbReference type="SUPFAM" id="SSF141322">
    <property type="entry name" value="NfeD domain-like"/>
    <property type="match status" value="1"/>
</dbReference>
<organism evidence="3 4">
    <name type="scientific">Leekyejoonella antrihumi</name>
    <dbReference type="NCBI Taxonomy" id="1660198"/>
    <lineage>
        <taxon>Bacteria</taxon>
        <taxon>Bacillati</taxon>
        <taxon>Actinomycetota</taxon>
        <taxon>Actinomycetes</taxon>
        <taxon>Micrococcales</taxon>
        <taxon>Dermacoccaceae</taxon>
        <taxon>Leekyejoonella</taxon>
    </lineage>
</organism>
<gene>
    <name evidence="3" type="ORF">FGL98_03865</name>
</gene>
<dbReference type="InterPro" id="IPR002810">
    <property type="entry name" value="NfeD-like_C"/>
</dbReference>
<dbReference type="Gene3D" id="2.40.50.140">
    <property type="entry name" value="Nucleic acid-binding proteins"/>
    <property type="match status" value="1"/>
</dbReference>
<feature type="transmembrane region" description="Helical" evidence="1">
    <location>
        <begin position="69"/>
        <end position="96"/>
    </location>
</feature>
<reference evidence="3 4" key="2">
    <citation type="submission" date="2019-08" db="EMBL/GenBank/DDBJ databases">
        <title>Jejuicoccus antrihumi gen. nov., sp. nov., a new member of the family Dermacoccaceae isolated from a cave.</title>
        <authorList>
            <person name="Schumann P."/>
            <person name="Kim I.S."/>
        </authorList>
    </citation>
    <scope>NUCLEOTIDE SEQUENCE [LARGE SCALE GENOMIC DNA]</scope>
    <source>
        <strain evidence="3 4">C5-26</strain>
    </source>
</reference>